<reference evidence="4" key="1">
    <citation type="submission" date="2020-05" db="EMBL/GenBank/DDBJ databases">
        <authorList>
            <person name="Chiriac C."/>
            <person name="Salcher M."/>
            <person name="Ghai R."/>
            <person name="Kavagutti S V."/>
        </authorList>
    </citation>
    <scope>NUCLEOTIDE SEQUENCE</scope>
</reference>
<organism evidence="4">
    <name type="scientific">uncultured Caudovirales phage</name>
    <dbReference type="NCBI Taxonomy" id="2100421"/>
    <lineage>
        <taxon>Viruses</taxon>
        <taxon>Duplodnaviria</taxon>
        <taxon>Heunggongvirae</taxon>
        <taxon>Uroviricota</taxon>
        <taxon>Caudoviricetes</taxon>
        <taxon>Peduoviridae</taxon>
        <taxon>Maltschvirus</taxon>
        <taxon>Maltschvirus maltsch</taxon>
    </lineage>
</organism>
<proteinExistence type="predicted"/>
<dbReference type="Pfam" id="PF20901">
    <property type="entry name" value="Sf6_terminase"/>
    <property type="match status" value="1"/>
</dbReference>
<accession>A0A6J5SFW0</accession>
<feature type="region of interest" description="Disordered" evidence="1">
    <location>
        <begin position="1"/>
        <end position="20"/>
    </location>
</feature>
<dbReference type="EMBL" id="LR796424">
    <property type="protein sequence ID" value="CAB4144469.1"/>
    <property type="molecule type" value="Genomic_DNA"/>
</dbReference>
<name>A0A6J5SFW0_9CAUD</name>
<dbReference type="Gene3D" id="1.10.10.60">
    <property type="entry name" value="Homeodomain-like"/>
    <property type="match status" value="1"/>
</dbReference>
<evidence type="ECO:0000256" key="1">
    <source>
        <dbReference type="SAM" id="MobiDB-lite"/>
    </source>
</evidence>
<evidence type="ECO:0000313" key="4">
    <source>
        <dbReference type="EMBL" id="CAB4213086.1"/>
    </source>
</evidence>
<dbReference type="EMBL" id="LR797029">
    <property type="protein sequence ID" value="CAB4183306.1"/>
    <property type="molecule type" value="Genomic_DNA"/>
</dbReference>
<dbReference type="EMBL" id="LR797389">
    <property type="protein sequence ID" value="CAB4213086.1"/>
    <property type="molecule type" value="Genomic_DNA"/>
</dbReference>
<evidence type="ECO:0008006" key="5">
    <source>
        <dbReference type="Google" id="ProtNLM"/>
    </source>
</evidence>
<dbReference type="InterPro" id="IPR048683">
    <property type="entry name" value="Sf6_terminase"/>
</dbReference>
<protein>
    <recommendedName>
        <fullName evidence="5">Terminase small subunit</fullName>
    </recommendedName>
</protein>
<gene>
    <name evidence="3" type="ORF">UFOVP1089_50</name>
    <name evidence="4" type="ORF">UFOVP1443_69</name>
    <name evidence="2" type="ORF">UFOVP459_35</name>
</gene>
<sequence>MQNVEKNEVKKKHPGGRPTMYTDELAQEICDVVSLSEKGLRRLCEENDHWPDKITIFRWRRDNEQFCTLFDKAKENQMEVQAEELMNIADDIDQNKTMVQVQHSKLRIETRKWTMERLKPKKYGSRTQTELTGKDGAAIETTNLTADEHRLRIAELLAAGSAQRTIQSS</sequence>
<evidence type="ECO:0000313" key="3">
    <source>
        <dbReference type="EMBL" id="CAB4183306.1"/>
    </source>
</evidence>
<evidence type="ECO:0000313" key="2">
    <source>
        <dbReference type="EMBL" id="CAB4144469.1"/>
    </source>
</evidence>